<gene>
    <name evidence="1" type="ORF">E5355_18995</name>
</gene>
<keyword evidence="2" id="KW-1185">Reference proteome</keyword>
<protein>
    <submittedName>
        <fullName evidence="1">Uncharacterized protein</fullName>
    </submittedName>
</protein>
<dbReference type="EMBL" id="SRYZ01000105">
    <property type="protein sequence ID" value="TGX96955.1"/>
    <property type="molecule type" value="Genomic_DNA"/>
</dbReference>
<dbReference type="Proteomes" id="UP000310532">
    <property type="component" value="Unassembled WGS sequence"/>
</dbReference>
<evidence type="ECO:0000313" key="1">
    <source>
        <dbReference type="EMBL" id="TGX96955.1"/>
    </source>
</evidence>
<organism evidence="1 2">
    <name type="scientific">Bacteroides muris</name>
    <name type="common">ex Afrizal et al. 2022</name>
    <dbReference type="NCBI Taxonomy" id="2516960"/>
    <lineage>
        <taxon>Bacteria</taxon>
        <taxon>Pseudomonadati</taxon>
        <taxon>Bacteroidota</taxon>
        <taxon>Bacteroidia</taxon>
        <taxon>Bacteroidales</taxon>
        <taxon>Bacteroidaceae</taxon>
        <taxon>Bacteroides</taxon>
    </lineage>
</organism>
<proteinExistence type="predicted"/>
<comment type="caution">
    <text evidence="1">The sequence shown here is derived from an EMBL/GenBank/DDBJ whole genome shotgun (WGS) entry which is preliminary data.</text>
</comment>
<name>A0A4S2A8N0_9BACE</name>
<sequence>MGILPQYRKEVIKDIILWKKSRYFIEEKPTSHKALAQWAYLHFDFRTPEHKRLAESTIIQEFGEVWREMKVAGEI</sequence>
<reference evidence="1 2" key="1">
    <citation type="submission" date="2019-04" db="EMBL/GenBank/DDBJ databases">
        <title>Microbes associate with the intestines of laboratory mice.</title>
        <authorList>
            <person name="Navarre W."/>
            <person name="Wong E."/>
            <person name="Huang K."/>
            <person name="Tropini C."/>
            <person name="Ng K."/>
            <person name="Yu B."/>
        </authorList>
    </citation>
    <scope>NUCLEOTIDE SEQUENCE [LARGE SCALE GENOMIC DNA]</scope>
    <source>
        <strain evidence="1 2">NM69_E16B</strain>
    </source>
</reference>
<dbReference type="AlphaFoldDB" id="A0A4S2A8N0"/>
<evidence type="ECO:0000313" key="2">
    <source>
        <dbReference type="Proteomes" id="UP000310532"/>
    </source>
</evidence>
<accession>A0A4S2A8N0</accession>
<dbReference type="RefSeq" id="WP_136011551.1">
    <property type="nucleotide sequence ID" value="NZ_SRYZ01000105.1"/>
</dbReference>